<proteinExistence type="inferred from homology"/>
<feature type="compositionally biased region" description="Low complexity" evidence="2">
    <location>
        <begin position="1"/>
        <end position="19"/>
    </location>
</feature>
<feature type="compositionally biased region" description="Low complexity" evidence="2">
    <location>
        <begin position="856"/>
        <end position="873"/>
    </location>
</feature>
<dbReference type="Proteomes" id="UP000761534">
    <property type="component" value="Unassembled WGS sequence"/>
</dbReference>
<sequence length="928" mass="101568">MDTIAPKVAAAASTSATTKPAEENRSSMMHDKSTSTVNEQASTPRSAHRSVSSVNKGLSPAAAAANYAKQVKYGVYEKPGAPIVGVPTRSSDTAATLAAKSDLSLKLWHHDSTSAAAGTAAVLAKDNTSAPELWKPNSSSQAASAALLAKDKNDVNTEVRNRQSMVAVNAPKNASKAALSAHRTPGQEMAAQALPDAYSWREREDSKAHVTRSASSKVYRQNSTASSHYSNDGRKRSSSVTSASTYGIDPNSLHNISGLESKARQNVEQRLSKLYLSSSSGHQLKISNAGSEAAAHALATTKEENDARYLKERDAFLQDEVKKHVAIMEHARERAAGSLAKIDQSVTERNPLHNSAHLNQEAVDIAERNLRSRLEHHGKIDIGGGKFMTQTEIEDIAHKNVKPVLEEISERADEQRAADEERRQHEEEERIRVAEEKRIDKERKAEDKRLKKEEQAKQKAIHDREKAENKKIKDEQKAEDKKRKNEQKALVKERRHRIRQERRELVEQKIREKIHSKKLWSDAKHASDSAKAEAAKTAAYKEAKEAQLEKAKLVAENAEGEAAVEAQKDVELKEAELADAEKAHQEAQANVEEKLKATHEAESTHIAQEREEQEARDAAAVESESESEDESSREEEEEETTKKHIPEKESGLDSDVALPVIATDRTVMDADHDKQSIEQGGLDSTVALPVISTDNTVIHKDDDTADKPTVSAKEKGKQKVESLEQHPKEYPAAEEQEDTTTTAAAATETSPKEEPVAPVSSYERLPSSPKKKLTGWMGSWKTRLRSSSTGSKEEPTPSAPAPAPAPAVAPTTSNHKEKKGHVPGKISSSLNKIGKHPPAQPQQQRQKQPLETASDANTSGLAATAAVAATSSSKQPNGTVKERATYPEQELPEIEVERTFSGFSDQDPTIEDHEPSSKKEGMFQEQIN</sequence>
<feature type="compositionally biased region" description="Basic and acidic residues" evidence="2">
    <location>
        <begin position="640"/>
        <end position="651"/>
    </location>
</feature>
<feature type="compositionally biased region" description="Polar residues" evidence="2">
    <location>
        <begin position="34"/>
        <end position="56"/>
    </location>
</feature>
<dbReference type="PANTHER" id="PTHR28298:SF1">
    <property type="entry name" value="EISOSOME PROTEIN 1"/>
    <property type="match status" value="1"/>
</dbReference>
<feature type="region of interest" description="Disordered" evidence="2">
    <location>
        <begin position="201"/>
        <end position="253"/>
    </location>
</feature>
<feature type="compositionally biased region" description="Basic and acidic residues" evidence="2">
    <location>
        <begin position="910"/>
        <end position="922"/>
    </location>
</feature>
<feature type="compositionally biased region" description="Acidic residues" evidence="2">
    <location>
        <begin position="623"/>
        <end position="639"/>
    </location>
</feature>
<evidence type="ECO:0000313" key="4">
    <source>
        <dbReference type="Proteomes" id="UP000761534"/>
    </source>
</evidence>
<feature type="compositionally biased region" description="Basic and acidic residues" evidence="2">
    <location>
        <begin position="20"/>
        <end position="33"/>
    </location>
</feature>
<dbReference type="Pfam" id="PF12757">
    <property type="entry name" value="Eisosome1"/>
    <property type="match status" value="1"/>
</dbReference>
<accession>A0A642UQM5</accession>
<dbReference type="InterPro" id="IPR024527">
    <property type="entry name" value="Eisosome1"/>
</dbReference>
<feature type="compositionally biased region" description="Polar residues" evidence="2">
    <location>
        <begin position="212"/>
        <end position="230"/>
    </location>
</feature>
<feature type="region of interest" description="Disordered" evidence="2">
    <location>
        <begin position="694"/>
        <end position="928"/>
    </location>
</feature>
<feature type="compositionally biased region" description="Pro residues" evidence="2">
    <location>
        <begin position="797"/>
        <end position="807"/>
    </location>
</feature>
<evidence type="ECO:0008006" key="5">
    <source>
        <dbReference type="Google" id="ProtNLM"/>
    </source>
</evidence>
<reference evidence="3" key="1">
    <citation type="journal article" date="2019" name="G3 (Bethesda)">
        <title>Genome Assemblies of Two Rare Opportunistic Yeast Pathogens: Diutina rugosa (syn. Candida rugosa) and Trichomonascus ciferrii (syn. Candida ciferrii).</title>
        <authorList>
            <person name="Mixao V."/>
            <person name="Saus E."/>
            <person name="Hansen A.P."/>
            <person name="Lass-Florl C."/>
            <person name="Gabaldon T."/>
        </authorList>
    </citation>
    <scope>NUCLEOTIDE SEQUENCE</scope>
    <source>
        <strain evidence="3">CBS 4856</strain>
    </source>
</reference>
<feature type="compositionally biased region" description="Low complexity" evidence="2">
    <location>
        <begin position="739"/>
        <end position="749"/>
    </location>
</feature>
<feature type="compositionally biased region" description="Basic and acidic residues" evidence="2">
    <location>
        <begin position="409"/>
        <end position="492"/>
    </location>
</feature>
<feature type="region of interest" description="Disordered" evidence="2">
    <location>
        <begin position="575"/>
        <end position="658"/>
    </location>
</feature>
<dbReference type="AlphaFoldDB" id="A0A642UQM5"/>
<dbReference type="VEuPathDB" id="FungiDB:TRICI_005872"/>
<keyword evidence="4" id="KW-1185">Reference proteome</keyword>
<feature type="region of interest" description="Disordered" evidence="2">
    <location>
        <begin position="409"/>
        <end position="503"/>
    </location>
</feature>
<feature type="compositionally biased region" description="Basic and acidic residues" evidence="2">
    <location>
        <begin position="575"/>
        <end position="619"/>
    </location>
</feature>
<evidence type="ECO:0000256" key="1">
    <source>
        <dbReference type="ARBA" id="ARBA00008528"/>
    </source>
</evidence>
<evidence type="ECO:0000256" key="2">
    <source>
        <dbReference type="SAM" id="MobiDB-lite"/>
    </source>
</evidence>
<gene>
    <name evidence="3" type="ORF">TRICI_005872</name>
</gene>
<dbReference type="PANTHER" id="PTHR28298">
    <property type="entry name" value="EISOSOME PROTEIN 1"/>
    <property type="match status" value="1"/>
</dbReference>
<protein>
    <recommendedName>
        <fullName evidence="5">Eisosome protein 1</fullName>
    </recommendedName>
</protein>
<dbReference type="OrthoDB" id="4070583at2759"/>
<comment type="caution">
    <text evidence="3">The sequence shown here is derived from an EMBL/GenBank/DDBJ whole genome shotgun (WGS) entry which is preliminary data.</text>
</comment>
<feature type="region of interest" description="Disordered" evidence="2">
    <location>
        <begin position="1"/>
        <end position="56"/>
    </location>
</feature>
<comment type="similarity">
    <text evidence="1">Belongs to the EIS1 family.</text>
</comment>
<evidence type="ECO:0000313" key="3">
    <source>
        <dbReference type="EMBL" id="KAA8902511.1"/>
    </source>
</evidence>
<name>A0A642UQM5_9ASCO</name>
<feature type="region of interest" description="Disordered" evidence="2">
    <location>
        <begin position="518"/>
        <end position="545"/>
    </location>
</feature>
<dbReference type="EMBL" id="SWFS01000466">
    <property type="protein sequence ID" value="KAA8902511.1"/>
    <property type="molecule type" value="Genomic_DNA"/>
</dbReference>
<organism evidence="3 4">
    <name type="scientific">Trichomonascus ciferrii</name>
    <dbReference type="NCBI Taxonomy" id="44093"/>
    <lineage>
        <taxon>Eukaryota</taxon>
        <taxon>Fungi</taxon>
        <taxon>Dikarya</taxon>
        <taxon>Ascomycota</taxon>
        <taxon>Saccharomycotina</taxon>
        <taxon>Dipodascomycetes</taxon>
        <taxon>Dipodascales</taxon>
        <taxon>Trichomonascaceae</taxon>
        <taxon>Trichomonascus</taxon>
        <taxon>Trichomonascus ciferrii complex</taxon>
    </lineage>
</organism>
<dbReference type="GO" id="GO:0070941">
    <property type="term" value="P:eisosome assembly"/>
    <property type="evidence" value="ECO:0007669"/>
    <property type="project" value="TreeGrafter"/>
</dbReference>
<feature type="compositionally biased region" description="Basic and acidic residues" evidence="2">
    <location>
        <begin position="697"/>
        <end position="731"/>
    </location>
</feature>